<feature type="transmembrane region" description="Helical" evidence="1">
    <location>
        <begin position="120"/>
        <end position="140"/>
    </location>
</feature>
<dbReference type="AlphaFoldDB" id="T0RYG5"/>
<feature type="transmembrane region" description="Helical" evidence="1">
    <location>
        <begin position="36"/>
        <end position="54"/>
    </location>
</feature>
<dbReference type="EMBL" id="JH767151">
    <property type="protein sequence ID" value="EQC35427.1"/>
    <property type="molecule type" value="Genomic_DNA"/>
</dbReference>
<evidence type="ECO:0000313" key="2">
    <source>
        <dbReference type="EMBL" id="EQC35427.1"/>
    </source>
</evidence>
<feature type="transmembrane region" description="Helical" evidence="1">
    <location>
        <begin position="160"/>
        <end position="183"/>
    </location>
</feature>
<accession>T0RYG5</accession>
<organism evidence="2 3">
    <name type="scientific">Saprolegnia diclina (strain VS20)</name>
    <dbReference type="NCBI Taxonomy" id="1156394"/>
    <lineage>
        <taxon>Eukaryota</taxon>
        <taxon>Sar</taxon>
        <taxon>Stramenopiles</taxon>
        <taxon>Oomycota</taxon>
        <taxon>Saprolegniomycetes</taxon>
        <taxon>Saprolegniales</taxon>
        <taxon>Saprolegniaceae</taxon>
        <taxon>Saprolegnia</taxon>
    </lineage>
</organism>
<reference evidence="2 3" key="1">
    <citation type="submission" date="2012-04" db="EMBL/GenBank/DDBJ databases">
        <title>The Genome Sequence of Saprolegnia declina VS20.</title>
        <authorList>
            <consortium name="The Broad Institute Genome Sequencing Platform"/>
            <person name="Russ C."/>
            <person name="Nusbaum C."/>
            <person name="Tyler B."/>
            <person name="van West P."/>
            <person name="Dieguez-Uribeondo J."/>
            <person name="de Bruijn I."/>
            <person name="Tripathy S."/>
            <person name="Jiang R."/>
            <person name="Young S.K."/>
            <person name="Zeng Q."/>
            <person name="Gargeya S."/>
            <person name="Fitzgerald M."/>
            <person name="Haas B."/>
            <person name="Abouelleil A."/>
            <person name="Alvarado L."/>
            <person name="Arachchi H.M."/>
            <person name="Berlin A."/>
            <person name="Chapman S.B."/>
            <person name="Goldberg J."/>
            <person name="Griggs A."/>
            <person name="Gujja S."/>
            <person name="Hansen M."/>
            <person name="Howarth C."/>
            <person name="Imamovic A."/>
            <person name="Larimer J."/>
            <person name="McCowen C."/>
            <person name="Montmayeur A."/>
            <person name="Murphy C."/>
            <person name="Neiman D."/>
            <person name="Pearson M."/>
            <person name="Priest M."/>
            <person name="Roberts A."/>
            <person name="Saif S."/>
            <person name="Shea T."/>
            <person name="Sisk P."/>
            <person name="Sykes S."/>
            <person name="Wortman J."/>
            <person name="Nusbaum C."/>
            <person name="Birren B."/>
        </authorList>
    </citation>
    <scope>NUCLEOTIDE SEQUENCE [LARGE SCALE GENOMIC DNA]</scope>
    <source>
        <strain evidence="2 3">VS20</strain>
    </source>
</reference>
<keyword evidence="3" id="KW-1185">Reference proteome</keyword>
<feature type="transmembrane region" description="Helical" evidence="1">
    <location>
        <begin position="195"/>
        <end position="213"/>
    </location>
</feature>
<feature type="transmembrane region" description="Helical" evidence="1">
    <location>
        <begin position="6"/>
        <end position="24"/>
    </location>
</feature>
<keyword evidence="1" id="KW-1133">Transmembrane helix</keyword>
<dbReference type="GeneID" id="19947864"/>
<gene>
    <name evidence="2" type="ORF">SDRG_07137</name>
</gene>
<protein>
    <recommendedName>
        <fullName evidence="4">RGS domain-containing protein</fullName>
    </recommendedName>
</protein>
<evidence type="ECO:0008006" key="4">
    <source>
        <dbReference type="Google" id="ProtNLM"/>
    </source>
</evidence>
<feature type="transmembrane region" description="Helical" evidence="1">
    <location>
        <begin position="66"/>
        <end position="87"/>
    </location>
</feature>
<sequence>MDAAVAAVVLTLYMPPTLALWWARRCARVLQPRMRLVFPALCAWLCSLVGPATAWTPEVPCSISLLWFGLGIAGSTAYVTAAIVLVLRYRVTEMLFNAMSLQSAVLDSLRWLRFGLHPPVHISACLLTTLVSLGCVIGLLDAPSSAVLEATTCLSPSTQLYMGVALALLGAVGAYVSVMLYAVDDVYGLQWAYQRTLQVSVVVLLGVGGGRYVESHFQGSMLNDYGVGTLLCVLLPHTLFLINVVPPLYQLGMRHRIVEPNAVAPDDIALFQRFLRRPDTYLVFLQYCRLALRLEELLSWKAIERGTNKPWTLRSGWKLYTRCMDPSAPLLTHAGRRWRPYYMAKLKTSRLRIQPDDAPLPRGFFEPLMTDLVLDLYLDVLPWFERHSLGLAWHEFRFYNVHTTQRTQSGARVSGSRRSSFVISSPLEPIPVSRNEDDVAT</sequence>
<dbReference type="VEuPathDB" id="FungiDB:SDRG_07137"/>
<evidence type="ECO:0000313" key="3">
    <source>
        <dbReference type="Proteomes" id="UP000030762"/>
    </source>
</evidence>
<feature type="transmembrane region" description="Helical" evidence="1">
    <location>
        <begin position="225"/>
        <end position="246"/>
    </location>
</feature>
<keyword evidence="1" id="KW-0812">Transmembrane</keyword>
<evidence type="ECO:0000256" key="1">
    <source>
        <dbReference type="SAM" id="Phobius"/>
    </source>
</evidence>
<dbReference type="Proteomes" id="UP000030762">
    <property type="component" value="Unassembled WGS sequence"/>
</dbReference>
<proteinExistence type="predicted"/>
<dbReference type="RefSeq" id="XP_008611177.1">
    <property type="nucleotide sequence ID" value="XM_008612955.1"/>
</dbReference>
<dbReference type="OrthoDB" id="10524483at2759"/>
<name>T0RYG5_SAPDV</name>
<keyword evidence="1" id="KW-0472">Membrane</keyword>
<dbReference type="InParanoid" id="T0RYG5"/>